<reference evidence="3" key="1">
    <citation type="journal article" date="2019" name="Int. J. Syst. Evol. Microbiol.">
        <title>The Global Catalogue of Microorganisms (GCM) 10K type strain sequencing project: providing services to taxonomists for standard genome sequencing and annotation.</title>
        <authorList>
            <consortium name="The Broad Institute Genomics Platform"/>
            <consortium name="The Broad Institute Genome Sequencing Center for Infectious Disease"/>
            <person name="Wu L."/>
            <person name="Ma J."/>
        </authorList>
    </citation>
    <scope>NUCLEOTIDE SEQUENCE [LARGE SCALE GENOMIC DNA]</scope>
    <source>
        <strain evidence="3">JCM 17759</strain>
    </source>
</reference>
<keyword evidence="1" id="KW-0472">Membrane</keyword>
<organism evidence="2 3">
    <name type="scientific">Novipirellula rosea</name>
    <dbReference type="NCBI Taxonomy" id="1031540"/>
    <lineage>
        <taxon>Bacteria</taxon>
        <taxon>Pseudomonadati</taxon>
        <taxon>Planctomycetota</taxon>
        <taxon>Planctomycetia</taxon>
        <taxon>Pirellulales</taxon>
        <taxon>Pirellulaceae</taxon>
        <taxon>Novipirellula</taxon>
    </lineage>
</organism>
<evidence type="ECO:0000313" key="2">
    <source>
        <dbReference type="EMBL" id="GAA4454328.1"/>
    </source>
</evidence>
<keyword evidence="3" id="KW-1185">Reference proteome</keyword>
<evidence type="ECO:0000256" key="1">
    <source>
        <dbReference type="SAM" id="Phobius"/>
    </source>
</evidence>
<name>A0ABP8MQ61_9BACT</name>
<proteinExistence type="predicted"/>
<accession>A0ABP8MQ61</accession>
<protein>
    <submittedName>
        <fullName evidence="2">Uncharacterized protein</fullName>
    </submittedName>
</protein>
<dbReference type="Proteomes" id="UP001500840">
    <property type="component" value="Unassembled WGS sequence"/>
</dbReference>
<keyword evidence="1" id="KW-1133">Transmembrane helix</keyword>
<feature type="transmembrane region" description="Helical" evidence="1">
    <location>
        <begin position="102"/>
        <end position="131"/>
    </location>
</feature>
<comment type="caution">
    <text evidence="2">The sequence shown here is derived from an EMBL/GenBank/DDBJ whole genome shotgun (WGS) entry which is preliminary data.</text>
</comment>
<keyword evidence="1" id="KW-0812">Transmembrane</keyword>
<evidence type="ECO:0000313" key="3">
    <source>
        <dbReference type="Proteomes" id="UP001500840"/>
    </source>
</evidence>
<feature type="transmembrane region" description="Helical" evidence="1">
    <location>
        <begin position="38"/>
        <end position="61"/>
    </location>
</feature>
<sequence length="133" mass="14112">MEFLTRVPSMSEPYRTPRVEVEQIAVTPSSGTHILSRVALVVSGFACLLPIVIACLVDFGVLEVHWDSSLLPIGTVLAGLASAMVGLGLSIGAYIKSRRWMSLLGIVLAVLAIPCTLFIGYMLAICGLATIPI</sequence>
<gene>
    <name evidence="2" type="ORF">GCM10023156_26620</name>
</gene>
<feature type="transmembrane region" description="Helical" evidence="1">
    <location>
        <begin position="73"/>
        <end position="95"/>
    </location>
</feature>
<dbReference type="EMBL" id="BAABGA010000035">
    <property type="protein sequence ID" value="GAA4454328.1"/>
    <property type="molecule type" value="Genomic_DNA"/>
</dbReference>